<feature type="region of interest" description="Disordered" evidence="1">
    <location>
        <begin position="1"/>
        <end position="24"/>
    </location>
</feature>
<protein>
    <submittedName>
        <fullName evidence="2">Uncharacterized protein</fullName>
    </submittedName>
</protein>
<dbReference type="EMBL" id="LR797331">
    <property type="protein sequence ID" value="CAB4203570.1"/>
    <property type="molecule type" value="Genomic_DNA"/>
</dbReference>
<accession>A0A6J5S5C4</accession>
<gene>
    <name evidence="2" type="ORF">UFOVP1382_182</name>
</gene>
<sequence length="680" mass="75606">MIEVASGKSNSSRTAAERDDILRRSMSTMTPAEKAVLADLLEETLCGGGALLMRFEEEHFAHQPVTIHQFLFDDYYMGISASTLYPLIRQDLHDFGDTGPYSEAVLGGAIGVGKSTMGTFLACWMLYLVSCLKEPQRAYGLSPGSEIHFALISKNLSLARAVLLSAVMEKIKLSPYFMENFKPKERLDGVKFPRGIVLQLGSIYSERILGLNLFGFLFDEANFAGGGRKQVIRAGAGEKASIANFDPAERMYATLDRRIKSRFMSGGRVPCLSVLMSSKTTKNSFMERRIRAAETDPDVFVREHSPWDVKPGAFTNGRFRVLVGSLTARTRILGKDEEVSQRFLDENSSYIIDVPEEYRTDFERDLASSVQDIAGASTDAMHSFLSRQETVYAAIDDDRHHPFSVMEWQFGTEADYDWPKLCKLFKRKLKGGHEEFFWKPRLNPEAPRHAHIDTSLSGDCTGITVGHVSHWVEVVRMSPGGEQFSEIAPFVVADFILKVVPPAGEHIFLPDIRRLIYDLIEHGFQITSFSCDTYQSAEMLQQMKARGLRAEIVSVDRNNDAYDALKSALYEERVSLYDYPPLTQELLALERTVAGKVDHPLGGSKDAADSLAATVLQLQRLSRDRPLAPSAGYDTGEAVDEDPAWVLTGKARPAAREEPAHGTPTAKQAKPTTVMPFISG</sequence>
<organism evidence="2">
    <name type="scientific">uncultured Caudovirales phage</name>
    <dbReference type="NCBI Taxonomy" id="2100421"/>
    <lineage>
        <taxon>Viruses</taxon>
        <taxon>Duplodnaviria</taxon>
        <taxon>Heunggongvirae</taxon>
        <taxon>Uroviricota</taxon>
        <taxon>Caudoviricetes</taxon>
        <taxon>Peduoviridae</taxon>
        <taxon>Maltschvirus</taxon>
        <taxon>Maltschvirus maltsch</taxon>
    </lineage>
</organism>
<name>A0A6J5S5C4_9CAUD</name>
<feature type="region of interest" description="Disordered" evidence="1">
    <location>
        <begin position="651"/>
        <end position="680"/>
    </location>
</feature>
<dbReference type="Gene3D" id="3.30.420.240">
    <property type="match status" value="1"/>
</dbReference>
<evidence type="ECO:0000256" key="1">
    <source>
        <dbReference type="SAM" id="MobiDB-lite"/>
    </source>
</evidence>
<proteinExistence type="predicted"/>
<evidence type="ECO:0000313" key="2">
    <source>
        <dbReference type="EMBL" id="CAB4203570.1"/>
    </source>
</evidence>
<reference evidence="2" key="1">
    <citation type="submission" date="2020-05" db="EMBL/GenBank/DDBJ databases">
        <authorList>
            <person name="Chiriac C."/>
            <person name="Salcher M."/>
            <person name="Ghai R."/>
            <person name="Kavagutti S V."/>
        </authorList>
    </citation>
    <scope>NUCLEOTIDE SEQUENCE</scope>
</reference>